<dbReference type="OrthoDB" id="12976at2"/>
<evidence type="ECO:0000256" key="7">
    <source>
        <dbReference type="RuleBase" id="RU364038"/>
    </source>
</evidence>
<evidence type="ECO:0000313" key="11">
    <source>
        <dbReference type="Proteomes" id="UP000198640"/>
    </source>
</evidence>
<evidence type="ECO:0000256" key="5">
    <source>
        <dbReference type="ARBA" id="ARBA00023157"/>
    </source>
</evidence>
<accession>A0A1H3DNS9</accession>
<evidence type="ECO:0000256" key="2">
    <source>
        <dbReference type="ARBA" id="ARBA00009813"/>
    </source>
</evidence>
<dbReference type="SUPFAM" id="SSF54423">
    <property type="entry name" value="DsbC/DsbG N-terminal domain-like"/>
    <property type="match status" value="1"/>
</dbReference>
<evidence type="ECO:0000256" key="4">
    <source>
        <dbReference type="ARBA" id="ARBA00022764"/>
    </source>
</evidence>
<dbReference type="InterPro" id="IPR051470">
    <property type="entry name" value="Thiol:disulfide_interchange"/>
</dbReference>
<comment type="subcellular location">
    <subcellularLocation>
        <location evidence="1 7">Periplasm</location>
    </subcellularLocation>
</comment>
<evidence type="ECO:0000256" key="6">
    <source>
        <dbReference type="ARBA" id="ARBA00023284"/>
    </source>
</evidence>
<dbReference type="PROSITE" id="PS00194">
    <property type="entry name" value="THIOREDOXIN_1"/>
    <property type="match status" value="1"/>
</dbReference>
<evidence type="ECO:0000256" key="3">
    <source>
        <dbReference type="ARBA" id="ARBA00022729"/>
    </source>
</evidence>
<dbReference type="PANTHER" id="PTHR35272">
    <property type="entry name" value="THIOL:DISULFIDE INTERCHANGE PROTEIN DSBC-RELATED"/>
    <property type="match status" value="1"/>
</dbReference>
<dbReference type="GO" id="GO:0042597">
    <property type="term" value="C:periplasmic space"/>
    <property type="evidence" value="ECO:0007669"/>
    <property type="project" value="UniProtKB-SubCell"/>
</dbReference>
<comment type="similarity">
    <text evidence="2 7">Belongs to the thioredoxin family. DsbC subfamily.</text>
</comment>
<dbReference type="Gene3D" id="3.40.30.10">
    <property type="entry name" value="Glutaredoxin"/>
    <property type="match status" value="1"/>
</dbReference>
<dbReference type="RefSeq" id="WP_090411726.1">
    <property type="nucleotide sequence ID" value="NZ_FNOY01000005.1"/>
</dbReference>
<reference evidence="10 11" key="1">
    <citation type="submission" date="2016-10" db="EMBL/GenBank/DDBJ databases">
        <authorList>
            <person name="de Groot N.N."/>
        </authorList>
    </citation>
    <scope>NUCLEOTIDE SEQUENCE [LARGE SCALE GENOMIC DNA]</scope>
    <source>
        <strain evidence="10 11">Nm1</strain>
    </source>
</reference>
<dbReference type="InterPro" id="IPR033954">
    <property type="entry name" value="DiS-bond_Isoase_DsbC/G"/>
</dbReference>
<dbReference type="InterPro" id="IPR018950">
    <property type="entry name" value="DiS-bond_isomerase_DsbC/G_N"/>
</dbReference>
<dbReference type="InterPro" id="IPR012336">
    <property type="entry name" value="Thioredoxin-like_fold"/>
</dbReference>
<keyword evidence="6 7" id="KW-0676">Redox-active center</keyword>
<proteinExistence type="inferred from homology"/>
<sequence length="241" mass="26792">MSLSFRSFRFLGLLGCFLAGIVLAEETDLKKAIQAHFPESEIESLTQTPFLGLYEVVIGGEIFYTDEKANYFFMGHIVDTKTRVSLTSERMQQIRDARRIAIDSLPLEHAIKAVKGNGKRTLIVYSDPNCPYCKRLEKELVNVTDVTIYTLLYPILNGSAATAKAIWCAEDRLKAWDDFMLRATVPAAKDCETPMQTLLQSGQQHRVTGTPTLIFADGSVVSGLIPLAEIEKRLNQATAGK</sequence>
<evidence type="ECO:0000259" key="8">
    <source>
        <dbReference type="Pfam" id="PF10411"/>
    </source>
</evidence>
<dbReference type="InterPro" id="IPR036249">
    <property type="entry name" value="Thioredoxin-like_sf"/>
</dbReference>
<dbReference type="EMBL" id="FNOY01000005">
    <property type="protein sequence ID" value="SDX67299.1"/>
    <property type="molecule type" value="Genomic_DNA"/>
</dbReference>
<keyword evidence="5" id="KW-1015">Disulfide bond</keyword>
<dbReference type="Pfam" id="PF10411">
    <property type="entry name" value="DsbC_N"/>
    <property type="match status" value="1"/>
</dbReference>
<protein>
    <recommendedName>
        <fullName evidence="7">Thiol:disulfide interchange protein</fullName>
    </recommendedName>
</protein>
<keyword evidence="3 7" id="KW-0732">Signal</keyword>
<keyword evidence="11" id="KW-1185">Reference proteome</keyword>
<dbReference type="InterPro" id="IPR017937">
    <property type="entry name" value="Thioredoxin_CS"/>
</dbReference>
<dbReference type="Proteomes" id="UP000198640">
    <property type="component" value="Unassembled WGS sequence"/>
</dbReference>
<feature type="domain" description="Thioredoxin-like fold" evidence="9">
    <location>
        <begin position="114"/>
        <end position="234"/>
    </location>
</feature>
<organism evidence="10 11">
    <name type="scientific">Nitrosomonas halophila</name>
    <dbReference type="NCBI Taxonomy" id="44576"/>
    <lineage>
        <taxon>Bacteria</taxon>
        <taxon>Pseudomonadati</taxon>
        <taxon>Pseudomonadota</taxon>
        <taxon>Betaproteobacteria</taxon>
        <taxon>Nitrosomonadales</taxon>
        <taxon>Nitrosomonadaceae</taxon>
        <taxon>Nitrosomonas</taxon>
    </lineage>
</organism>
<comment type="function">
    <text evidence="7">Required for disulfide bond formation in some periplasmic proteins. Acts by transferring its disulfide bond to other proteins and is reduced in the process.</text>
</comment>
<name>A0A1H3DNS9_9PROT</name>
<dbReference type="CDD" id="cd03020">
    <property type="entry name" value="DsbA_DsbC_DsbG"/>
    <property type="match status" value="1"/>
</dbReference>
<dbReference type="InterPro" id="IPR009094">
    <property type="entry name" value="DiS-bond_isomerase_DsbC/G_N_sf"/>
</dbReference>
<dbReference type="PANTHER" id="PTHR35272:SF3">
    <property type="entry name" value="THIOL:DISULFIDE INTERCHANGE PROTEIN DSBC"/>
    <property type="match status" value="1"/>
</dbReference>
<evidence type="ECO:0000259" key="9">
    <source>
        <dbReference type="Pfam" id="PF13098"/>
    </source>
</evidence>
<dbReference type="STRING" id="44576.SAMN05421881_100570"/>
<gene>
    <name evidence="10" type="ORF">SAMN05421881_100570</name>
</gene>
<dbReference type="SUPFAM" id="SSF52833">
    <property type="entry name" value="Thioredoxin-like"/>
    <property type="match status" value="1"/>
</dbReference>
<feature type="domain" description="Disulphide bond isomerase DsbC/G N-terminal" evidence="8">
    <location>
        <begin position="23"/>
        <end position="87"/>
    </location>
</feature>
<evidence type="ECO:0000256" key="1">
    <source>
        <dbReference type="ARBA" id="ARBA00004418"/>
    </source>
</evidence>
<evidence type="ECO:0000313" key="10">
    <source>
        <dbReference type="EMBL" id="SDX67299.1"/>
    </source>
</evidence>
<dbReference type="Gene3D" id="3.10.450.70">
    <property type="entry name" value="Disulphide bond isomerase, DsbC/G, N-terminal"/>
    <property type="match status" value="1"/>
</dbReference>
<keyword evidence="4 7" id="KW-0574">Periplasm</keyword>
<dbReference type="AlphaFoldDB" id="A0A1H3DNS9"/>
<dbReference type="Pfam" id="PF13098">
    <property type="entry name" value="Thioredoxin_2"/>
    <property type="match status" value="1"/>
</dbReference>